<protein>
    <submittedName>
        <fullName evidence="2">Uncharacterized protein</fullName>
    </submittedName>
</protein>
<name>A0A0E9X8X8_ANGAN</name>
<dbReference type="EMBL" id="GBXM01010414">
    <property type="protein sequence ID" value="JAH98163.1"/>
    <property type="molecule type" value="Transcribed_RNA"/>
</dbReference>
<organism evidence="2">
    <name type="scientific">Anguilla anguilla</name>
    <name type="common">European freshwater eel</name>
    <name type="synonym">Muraena anguilla</name>
    <dbReference type="NCBI Taxonomy" id="7936"/>
    <lineage>
        <taxon>Eukaryota</taxon>
        <taxon>Metazoa</taxon>
        <taxon>Chordata</taxon>
        <taxon>Craniata</taxon>
        <taxon>Vertebrata</taxon>
        <taxon>Euteleostomi</taxon>
        <taxon>Actinopterygii</taxon>
        <taxon>Neopterygii</taxon>
        <taxon>Teleostei</taxon>
        <taxon>Anguilliformes</taxon>
        <taxon>Anguillidae</taxon>
        <taxon>Anguilla</taxon>
    </lineage>
</organism>
<reference evidence="2" key="1">
    <citation type="submission" date="2014-11" db="EMBL/GenBank/DDBJ databases">
        <authorList>
            <person name="Amaro Gonzalez C."/>
        </authorList>
    </citation>
    <scope>NUCLEOTIDE SEQUENCE</scope>
</reference>
<keyword evidence="1" id="KW-0812">Transmembrane</keyword>
<proteinExistence type="predicted"/>
<feature type="transmembrane region" description="Helical" evidence="1">
    <location>
        <begin position="28"/>
        <end position="47"/>
    </location>
</feature>
<evidence type="ECO:0000313" key="2">
    <source>
        <dbReference type="EMBL" id="JAH98163.1"/>
    </source>
</evidence>
<sequence length="64" mass="7659">MHTNHHPDRHTKHTNHCFLKKTTKQKNIFCMLDFLIALTFVLVTYLWTMGGDDDDETHSRNVRF</sequence>
<accession>A0A0E9X8X8</accession>
<keyword evidence="1" id="KW-1133">Transmembrane helix</keyword>
<dbReference type="AlphaFoldDB" id="A0A0E9X8X8"/>
<keyword evidence="1" id="KW-0472">Membrane</keyword>
<reference evidence="2" key="2">
    <citation type="journal article" date="2015" name="Fish Shellfish Immunol.">
        <title>Early steps in the European eel (Anguilla anguilla)-Vibrio vulnificus interaction in the gills: Role of the RtxA13 toxin.</title>
        <authorList>
            <person name="Callol A."/>
            <person name="Pajuelo D."/>
            <person name="Ebbesson L."/>
            <person name="Teles M."/>
            <person name="MacKenzie S."/>
            <person name="Amaro C."/>
        </authorList>
    </citation>
    <scope>NUCLEOTIDE SEQUENCE</scope>
</reference>
<evidence type="ECO:0000256" key="1">
    <source>
        <dbReference type="SAM" id="Phobius"/>
    </source>
</evidence>